<comment type="subcellular location">
    <subcellularLocation>
        <location evidence="1">Nucleus</location>
    </subcellularLocation>
</comment>
<keyword evidence="3" id="KW-0498">Mitosis</keyword>
<dbReference type="SUPFAM" id="SSF48371">
    <property type="entry name" value="ARM repeat"/>
    <property type="match status" value="1"/>
</dbReference>
<evidence type="ECO:0000256" key="3">
    <source>
        <dbReference type="ARBA" id="ARBA00022776"/>
    </source>
</evidence>
<dbReference type="Gene3D" id="1.25.10.10">
    <property type="entry name" value="Leucine-rich Repeat Variant"/>
    <property type="match status" value="2"/>
</dbReference>
<feature type="region of interest" description="Disordered" evidence="6">
    <location>
        <begin position="1155"/>
        <end position="1289"/>
    </location>
</feature>
<dbReference type="CDD" id="cd19953">
    <property type="entry name" value="PDS5"/>
    <property type="match status" value="1"/>
</dbReference>
<evidence type="ECO:0000313" key="7">
    <source>
        <dbReference type="EMBL" id="KAK1921574.1"/>
    </source>
</evidence>
<dbReference type="Proteomes" id="UP001182556">
    <property type="component" value="Unassembled WGS sequence"/>
</dbReference>
<keyword evidence="4" id="KW-0539">Nucleus</keyword>
<name>A0AAD9CTA0_PAPLA</name>
<organism evidence="7 8">
    <name type="scientific">Papiliotrema laurentii</name>
    <name type="common">Cryptococcus laurentii</name>
    <dbReference type="NCBI Taxonomy" id="5418"/>
    <lineage>
        <taxon>Eukaryota</taxon>
        <taxon>Fungi</taxon>
        <taxon>Dikarya</taxon>
        <taxon>Basidiomycota</taxon>
        <taxon>Agaricomycotina</taxon>
        <taxon>Tremellomycetes</taxon>
        <taxon>Tremellales</taxon>
        <taxon>Rhynchogastremaceae</taxon>
        <taxon>Papiliotrema</taxon>
    </lineage>
</organism>
<proteinExistence type="predicted"/>
<evidence type="ECO:0000256" key="4">
    <source>
        <dbReference type="ARBA" id="ARBA00023242"/>
    </source>
</evidence>
<dbReference type="EMBL" id="JAODAN010000010">
    <property type="protein sequence ID" value="KAK1921574.1"/>
    <property type="molecule type" value="Genomic_DNA"/>
</dbReference>
<feature type="compositionally biased region" description="Basic residues" evidence="6">
    <location>
        <begin position="1184"/>
        <end position="1198"/>
    </location>
</feature>
<protein>
    <submittedName>
        <fullName evidence="7">Armadillo-type protein</fullName>
    </submittedName>
</protein>
<dbReference type="InterPro" id="IPR011989">
    <property type="entry name" value="ARM-like"/>
</dbReference>
<dbReference type="InterPro" id="IPR016024">
    <property type="entry name" value="ARM-type_fold"/>
</dbReference>
<evidence type="ECO:0000256" key="5">
    <source>
        <dbReference type="ARBA" id="ARBA00023306"/>
    </source>
</evidence>
<evidence type="ECO:0000256" key="6">
    <source>
        <dbReference type="SAM" id="MobiDB-lite"/>
    </source>
</evidence>
<dbReference type="GO" id="GO:0051301">
    <property type="term" value="P:cell division"/>
    <property type="evidence" value="ECO:0007669"/>
    <property type="project" value="UniProtKB-KW"/>
</dbReference>
<gene>
    <name evidence="7" type="ORF">DB88DRAFT_498444</name>
</gene>
<evidence type="ECO:0000256" key="1">
    <source>
        <dbReference type="ARBA" id="ARBA00004123"/>
    </source>
</evidence>
<comment type="caution">
    <text evidence="7">The sequence shown here is derived from an EMBL/GenBank/DDBJ whole genome shotgun (WGS) entry which is preliminary data.</text>
</comment>
<accession>A0AAD9CTA0</accession>
<sequence>MSARGSIGGVQRLDFKEKLLEKGKRETGETLLRKVKTLHQKLSVLEQDQTDTKSLAPVTKPLVDNLILHHKDKGIRAFAACCLADLLRLYAPDAPYTAGELRNIFQFFCAQLTEHLRVPPPARTLQTSRSKTTTATQESQTQASQRITDVAYYAEYCYLLESLATIKSVVLACDVPGGEEIVTGFFEGFVKIIRSDMSKNIIRHLTNILIALVEESSAVPQGVMDVIIDQFTKHASKPDTPSFMLIVDVCNGAANRLQRPIYAHFAELQIAHGRNPTSEDMKAMADSHALMLTIWRYSPNVLLLVIPQLEENLRAADQAEIRNLTTRTLASMFGYRPRVGMTVAELAKAYPNTWKSWLGRKVDKSVQVRLTWVESSLEILANVPDLRKDLEGALVDRIQDSNEQVRAAICKVFGQLDYETTLHQISIDTLKAVGLRLGDKKAIVRNEAAAALSNLWEAAHSEIDLDEAEAVAHFAWIPQSILHCLQMRDLPVDGRTSLTSTFKTKILPLPSKADDEQAWVDRLLLVASHLDDDAGMAGLARTTGLVGYAKGSSPYRAFVMFCEENNGGVIDKDEDMVKQRLAFVINAIAVLLFSDSEKAKRDMEAFAAANDNRLYKLFKTCADPLSDLRSLLKAKNEFLRRIEQHHTDILDTFATIIENGSFNVLNTSSVSPLLRALQSPPSGPRRDNTIAASAKLLSLIAKECPPMFVTHVPELLICMGQKKNEKLVEVSLQALAAVCRYDREVAPKDRKNVDKVIQIALSGTPRQAKFAARFLSVCGHEGAPAELVEAILDQLAEKDESLLLTHLRGLAELALSSPQAVEAKADEIHRFVMAEVIYKKSDSSDDDSTDEWTEEENLTIIDRAKMAGLRFVTHRAIGFARDPEALKVATPVFNLLDAILKSEGEITEETKEGGHAKTQIRLRAALCLVKLAQVRTFDKNMTSFFEPISYIMQDPCYQVRHRLLNKLGEVLPAQRMLPRWNIMPAMIATDPEKDNPAIAKQIITSCVRACKYMPDYERIDRVEMPLARLLLVLAHHPDLDEWSLGITKDMAKYLDLYLECVISPVNAGMLYHIAAKVKQVKGLDMTGNPDEDNTNLYKLSELAQIIIRNKAEMHRWNLQTYPGKLRLPRDIFHNLHNPQAGLENTRRSYLTEEESSWARTLGRRGAVTAGANRRVDPDSSPAKNRVKTTKTGPRKRSRRADDTSEDESEDDEDEEEELTESAESEEEEEEGEAVIGRGGRRGAKTKAKRGLRGKKRSRSSMKKPTSKTTDEEAMDVDEESALSDAPSES</sequence>
<keyword evidence="2" id="KW-0132">Cell division</keyword>
<feature type="compositionally biased region" description="Acidic residues" evidence="6">
    <location>
        <begin position="1203"/>
        <end position="1232"/>
    </location>
</feature>
<keyword evidence="5" id="KW-0131">Cell cycle</keyword>
<dbReference type="Pfam" id="PF20168">
    <property type="entry name" value="PDS5"/>
    <property type="match status" value="1"/>
</dbReference>
<evidence type="ECO:0000313" key="8">
    <source>
        <dbReference type="Proteomes" id="UP001182556"/>
    </source>
</evidence>
<evidence type="ECO:0000256" key="2">
    <source>
        <dbReference type="ARBA" id="ARBA00022618"/>
    </source>
</evidence>
<keyword evidence="8" id="KW-1185">Reference proteome</keyword>
<dbReference type="GO" id="GO:0006281">
    <property type="term" value="P:DNA repair"/>
    <property type="evidence" value="ECO:0007669"/>
    <property type="project" value="TreeGrafter"/>
</dbReference>
<dbReference type="InterPro" id="IPR039776">
    <property type="entry name" value="Pds5"/>
</dbReference>
<feature type="compositionally biased region" description="Basic residues" evidence="6">
    <location>
        <begin position="1238"/>
        <end position="1265"/>
    </location>
</feature>
<dbReference type="GO" id="GO:0000785">
    <property type="term" value="C:chromatin"/>
    <property type="evidence" value="ECO:0007669"/>
    <property type="project" value="TreeGrafter"/>
</dbReference>
<dbReference type="PANTHER" id="PTHR12663">
    <property type="entry name" value="ANDROGEN INDUCED INHIBITOR OF PROLIFERATION AS3 / PDS5-RELATED"/>
    <property type="match status" value="1"/>
</dbReference>
<reference evidence="7" key="1">
    <citation type="submission" date="2023-02" db="EMBL/GenBank/DDBJ databases">
        <title>Identification and recombinant expression of a fungal hydrolase from Papiliotrema laurentii that hydrolyzes apple cutin and clears colloidal polyester polyurethane.</title>
        <authorList>
            <consortium name="DOE Joint Genome Institute"/>
            <person name="Roman V.A."/>
            <person name="Bojanowski C."/>
            <person name="Crable B.R."/>
            <person name="Wagner D.N."/>
            <person name="Hung C.S."/>
            <person name="Nadeau L.J."/>
            <person name="Schratz L."/>
            <person name="Haridas S."/>
            <person name="Pangilinan J."/>
            <person name="Lipzen A."/>
            <person name="Na H."/>
            <person name="Yan M."/>
            <person name="Ng V."/>
            <person name="Grigoriev I.V."/>
            <person name="Spatafora J.W."/>
            <person name="Barlow D."/>
            <person name="Biffinger J."/>
            <person name="Kelley-Loughnane N."/>
            <person name="Varaljay V.A."/>
            <person name="Crookes-Goodson W.J."/>
        </authorList>
    </citation>
    <scope>NUCLEOTIDE SEQUENCE</scope>
    <source>
        <strain evidence="7">5307AH</strain>
    </source>
</reference>
<dbReference type="GO" id="GO:0005634">
    <property type="term" value="C:nucleus"/>
    <property type="evidence" value="ECO:0007669"/>
    <property type="project" value="UniProtKB-SubCell"/>
</dbReference>
<dbReference type="GO" id="GO:0007064">
    <property type="term" value="P:mitotic sister chromatid cohesion"/>
    <property type="evidence" value="ECO:0007669"/>
    <property type="project" value="InterPro"/>
</dbReference>
<feature type="compositionally biased region" description="Acidic residues" evidence="6">
    <location>
        <begin position="1271"/>
        <end position="1281"/>
    </location>
</feature>
<dbReference type="PANTHER" id="PTHR12663:SF0">
    <property type="entry name" value="PRECOCIOUS DISSOCIATION OF SISTERS 5, ISOFORM A"/>
    <property type="match status" value="1"/>
</dbReference>
<feature type="region of interest" description="Disordered" evidence="6">
    <location>
        <begin position="121"/>
        <end position="140"/>
    </location>
</feature>